<name>A0AAX1UMT9_CERSP</name>
<dbReference type="GO" id="GO:0005886">
    <property type="term" value="C:plasma membrane"/>
    <property type="evidence" value="ECO:0007669"/>
    <property type="project" value="UniProtKB-SubCell"/>
</dbReference>
<keyword evidence="1" id="KW-0135">Cellulose biosynthesis</keyword>
<dbReference type="Proteomes" id="UP000266305">
    <property type="component" value="Unassembled WGS sequence"/>
</dbReference>
<feature type="signal peptide" evidence="1">
    <location>
        <begin position="1"/>
        <end position="20"/>
    </location>
</feature>
<dbReference type="AlphaFoldDB" id="A0AAX1UMT9"/>
<keyword evidence="1" id="KW-1133">Transmembrane helix</keyword>
<evidence type="ECO:0000259" key="2">
    <source>
        <dbReference type="Pfam" id="PF20916"/>
    </source>
</evidence>
<comment type="subunit">
    <text evidence="1">Tightly associated with the cellulose synthase catalytic subunit.</text>
</comment>
<evidence type="ECO:0000256" key="1">
    <source>
        <dbReference type="RuleBase" id="RU365021"/>
    </source>
</evidence>
<keyword evidence="1" id="KW-0472">Membrane</keyword>
<feature type="transmembrane region" description="Helical" evidence="1">
    <location>
        <begin position="696"/>
        <end position="717"/>
    </location>
</feature>
<protein>
    <recommendedName>
        <fullName evidence="1">Cyclic di-GMP-binding protein</fullName>
    </recommendedName>
    <alternativeName>
        <fullName evidence="1">Cellulose synthase regulatory subunit</fullName>
    </alternativeName>
</protein>
<gene>
    <name evidence="3" type="ORF">D1114_09170</name>
</gene>
<dbReference type="Gene3D" id="3.30.379.30">
    <property type="match status" value="1"/>
</dbReference>
<keyword evidence="1" id="KW-0997">Cell inner membrane</keyword>
<reference evidence="3 4" key="1">
    <citation type="submission" date="2018-08" db="EMBL/GenBank/DDBJ databases">
        <title>Draft genome sequence of Rhodobacter sphaeroides FY.</title>
        <authorList>
            <person name="Rayyan A."/>
            <person name="Meyer T.E."/>
            <person name="Kyndt J.A."/>
        </authorList>
    </citation>
    <scope>NUCLEOTIDE SEQUENCE [LARGE SCALE GENOMIC DNA]</scope>
    <source>
        <strain evidence="3 4">FY</strain>
    </source>
</reference>
<dbReference type="Gene3D" id="2.60.120.260">
    <property type="entry name" value="Galactose-binding domain-like"/>
    <property type="match status" value="2"/>
</dbReference>
<sequence length="725" mass="76525">MDMRLLPFLLLEALAPMAAAQDAPMIVIEGLTSEEPQASPDAVAEAPPAAEVAPWIIPLRPLAETAQVGPLFRLQGQQARAAFRLFLPTEAVGGTLTLAQRSSIDILPESSQIIVRMNDQEIGRFTPRQFGALGAVTMPLGEAVRAGDNLVTIEAQHRHRIYCGADAEFDLWTEVDLSQSGVALPAAAIGTEPTSFIAALTAQAESGRPIEIRTPTPPDEATLRTLAQALGRPLPDEALPLALSKPWSAEAGPTYARVTLLPSDVNRVSIRRGGDGAVVLVLEHPPGGSPNASLVADLLGGTPTLPPPTLPQIPPGRVVTLADMGVDTILTDNRYFNRDIDFQLPDDWLLLASQKAQIGIDYGFAGGLPEGALLLVKVNGTTVRMLPLDRDAAPVKPRLDIRFPARLLHPGPNRLSFESVIPGNPPDQPCPASAGDLMQVLSSTDLEVPPSPRMQMADMARDLAQVTPASVHPATPDGLARTLPFMAAFREVPGAAPVDLTVAGLHDIATVPLNEEGLTPRLLALTLLPSTVSRLVERPAAPAGPPANALAPLGAAPGEGVMPPLVESNWSDRAQTFVQATLQPVIQTVRRMVRPGDGNLAEWLATRKGTAMLLAPEPGKLWVILGPEAEPARVAEALAMAPRSPGGPRGQVAVLGSDGRWSSWSKPGLLPELREPVSLDNVRSVVGNVASARPPLLLGGMLGLAWISAAIAVGFVLRTRRKGLK</sequence>
<keyword evidence="1" id="KW-0812">Transmembrane</keyword>
<keyword evidence="1" id="KW-0732">Signal</keyword>
<dbReference type="Gene3D" id="3.30.379.20">
    <property type="match status" value="1"/>
</dbReference>
<dbReference type="InterPro" id="IPR048861">
    <property type="entry name" value="BscB-like_C"/>
</dbReference>
<dbReference type="Gene3D" id="1.20.5.4520">
    <property type="match status" value="1"/>
</dbReference>
<dbReference type="Pfam" id="PF20916">
    <property type="entry name" value="BscB_a-b"/>
    <property type="match status" value="1"/>
</dbReference>
<dbReference type="GO" id="GO:0006011">
    <property type="term" value="P:UDP-alpha-D-glucose metabolic process"/>
    <property type="evidence" value="ECO:0007669"/>
    <property type="project" value="InterPro"/>
</dbReference>
<dbReference type="Pfam" id="PF03170">
    <property type="entry name" value="BcsB"/>
    <property type="match status" value="2"/>
</dbReference>
<comment type="caution">
    <text evidence="3">The sequence shown here is derived from an EMBL/GenBank/DDBJ whole genome shotgun (WGS) entry which is preliminary data.</text>
</comment>
<keyword evidence="1" id="KW-1003">Cell membrane</keyword>
<dbReference type="EMBL" id="QWGP01000007">
    <property type="protein sequence ID" value="RHZ95757.1"/>
    <property type="molecule type" value="Genomic_DNA"/>
</dbReference>
<evidence type="ECO:0000313" key="3">
    <source>
        <dbReference type="EMBL" id="RHZ95757.1"/>
    </source>
</evidence>
<comment type="subcellular location">
    <subcellularLocation>
        <location evidence="1">Cell inner membrane</location>
    </subcellularLocation>
</comment>
<feature type="chain" id="PRO_5043089522" description="Cyclic di-GMP-binding protein" evidence="1">
    <location>
        <begin position="21"/>
        <end position="725"/>
    </location>
</feature>
<evidence type="ECO:0000313" key="4">
    <source>
        <dbReference type="Proteomes" id="UP000266305"/>
    </source>
</evidence>
<comment type="pathway">
    <text evidence="1">Glycan metabolism; bacterial cellulose biosynthesis.</text>
</comment>
<keyword evidence="1" id="KW-0973">c-di-GMP</keyword>
<dbReference type="GO" id="GO:0030244">
    <property type="term" value="P:cellulose biosynthetic process"/>
    <property type="evidence" value="ECO:0007669"/>
    <property type="project" value="UniProtKB-KW"/>
</dbReference>
<comment type="similarity">
    <text evidence="1">Belongs to the AcsB/BcsB family.</text>
</comment>
<organism evidence="3 4">
    <name type="scientific">Cereibacter sphaeroides</name>
    <name type="common">Rhodobacter sphaeroides</name>
    <dbReference type="NCBI Taxonomy" id="1063"/>
    <lineage>
        <taxon>Bacteria</taxon>
        <taxon>Pseudomonadati</taxon>
        <taxon>Pseudomonadota</taxon>
        <taxon>Alphaproteobacteria</taxon>
        <taxon>Rhodobacterales</taxon>
        <taxon>Paracoccaceae</taxon>
        <taxon>Cereibacter</taxon>
    </lineage>
</organism>
<feature type="domain" description="Cellulose synthase subunit B-like C-terminal" evidence="2">
    <location>
        <begin position="593"/>
        <end position="720"/>
    </location>
</feature>
<comment type="function">
    <text evidence="1">Binds the cellulose synthase activator, bis-(3'-5') cyclic diguanylic acid (c-di-GMP).</text>
</comment>
<accession>A0AAX1UMT9</accession>
<proteinExistence type="inferred from homology"/>
<dbReference type="InterPro" id="IPR018513">
    <property type="entry name" value="Cell_synthase_bac"/>
</dbReference>